<keyword evidence="6 7" id="KW-0472">Membrane</keyword>
<evidence type="ECO:0000256" key="5">
    <source>
        <dbReference type="ARBA" id="ARBA00022989"/>
    </source>
</evidence>
<sequence length="441" mass="46976">MRTFLIIWLGQFASLLGSEMTNFAITIWAWEVTGQATPLSFILVATQIPRLLISPLAGILVDRFNRKTLMLLGDSVAGITSIVILALFLSDRLQIWHLYISGAINGLFGYLQGLAHSASMSLIVAKKHYARASAFESLQLSGSYVFAPAIAGAIYGITGLGGILTLDLATFGVAILTLSAVSIPQPPLTKETSRISSEFTLQQFTFGIRYLSKYPTLVALLSFFLINNFIDSLSFSILPAMVLARSNSNTTILGTLFSFFGIGGLLGGVTLSLWGGPKRRIHGILIGSAIWKVGLMVLALAQQTSVKIGTALMSGFCSPFPNSCSQAIWRAKVEPEVQGRVFSTRFLLTQLATPLGGAIAGPLADYVFEPAMQPGGSLAQLLGEVFGVGIGAGMALQTTLFASVGLLIALGGYRVKYLSKLETLLTDHDVGVSEPSAKKIT</sequence>
<dbReference type="InterPro" id="IPR036259">
    <property type="entry name" value="MFS_trans_sf"/>
</dbReference>
<dbReference type="Pfam" id="PF07690">
    <property type="entry name" value="MFS_1"/>
    <property type="match status" value="1"/>
</dbReference>
<evidence type="ECO:0000256" key="7">
    <source>
        <dbReference type="SAM" id="Phobius"/>
    </source>
</evidence>
<dbReference type="CDD" id="cd06173">
    <property type="entry name" value="MFS_MefA_like"/>
    <property type="match status" value="1"/>
</dbReference>
<dbReference type="RefSeq" id="WP_194030407.1">
    <property type="nucleotide sequence ID" value="NZ_JADEWZ010000023.1"/>
</dbReference>
<evidence type="ECO:0000313" key="9">
    <source>
        <dbReference type="Proteomes" id="UP000654482"/>
    </source>
</evidence>
<evidence type="ECO:0000256" key="1">
    <source>
        <dbReference type="ARBA" id="ARBA00004651"/>
    </source>
</evidence>
<evidence type="ECO:0000256" key="3">
    <source>
        <dbReference type="ARBA" id="ARBA00022475"/>
    </source>
</evidence>
<proteinExistence type="predicted"/>
<dbReference type="EMBL" id="JADEWZ010000023">
    <property type="protein sequence ID" value="MBE9117325.1"/>
    <property type="molecule type" value="Genomic_DNA"/>
</dbReference>
<keyword evidence="5 7" id="KW-1133">Transmembrane helix</keyword>
<dbReference type="Gene3D" id="1.20.1250.20">
    <property type="entry name" value="MFS general substrate transporter like domains"/>
    <property type="match status" value="1"/>
</dbReference>
<gene>
    <name evidence="8" type="ORF">IQ249_15610</name>
</gene>
<feature type="transmembrane region" description="Helical" evidence="7">
    <location>
        <begin position="385"/>
        <end position="410"/>
    </location>
</feature>
<accession>A0A8J7JC19</accession>
<evidence type="ECO:0000256" key="6">
    <source>
        <dbReference type="ARBA" id="ARBA00023136"/>
    </source>
</evidence>
<evidence type="ECO:0000313" key="8">
    <source>
        <dbReference type="EMBL" id="MBE9117325.1"/>
    </source>
</evidence>
<protein>
    <submittedName>
        <fullName evidence="8">MFS transporter</fullName>
    </submittedName>
</protein>
<keyword evidence="9" id="KW-1185">Reference proteome</keyword>
<dbReference type="SUPFAM" id="SSF103473">
    <property type="entry name" value="MFS general substrate transporter"/>
    <property type="match status" value="1"/>
</dbReference>
<dbReference type="PANTHER" id="PTHR43266:SF2">
    <property type="entry name" value="MAJOR FACILITATOR SUPERFAMILY (MFS) PROFILE DOMAIN-CONTAINING PROTEIN"/>
    <property type="match status" value="1"/>
</dbReference>
<dbReference type="AlphaFoldDB" id="A0A8J7JC19"/>
<organism evidence="8 9">
    <name type="scientific">Lusitaniella coriacea LEGE 07157</name>
    <dbReference type="NCBI Taxonomy" id="945747"/>
    <lineage>
        <taxon>Bacteria</taxon>
        <taxon>Bacillati</taxon>
        <taxon>Cyanobacteriota</taxon>
        <taxon>Cyanophyceae</taxon>
        <taxon>Spirulinales</taxon>
        <taxon>Lusitaniellaceae</taxon>
        <taxon>Lusitaniella</taxon>
    </lineage>
</organism>
<reference evidence="8" key="1">
    <citation type="submission" date="2020-10" db="EMBL/GenBank/DDBJ databases">
        <authorList>
            <person name="Castelo-Branco R."/>
            <person name="Eusebio N."/>
            <person name="Adriana R."/>
            <person name="Vieira A."/>
            <person name="Brugerolle De Fraissinette N."/>
            <person name="Rezende De Castro R."/>
            <person name="Schneider M.P."/>
            <person name="Vasconcelos V."/>
            <person name="Leao P.N."/>
        </authorList>
    </citation>
    <scope>NUCLEOTIDE SEQUENCE</scope>
    <source>
        <strain evidence="8">LEGE 07157</strain>
    </source>
</reference>
<comment type="caution">
    <text evidence="8">The sequence shown here is derived from an EMBL/GenBank/DDBJ whole genome shotgun (WGS) entry which is preliminary data.</text>
</comment>
<name>A0A8J7JC19_9CYAN</name>
<keyword evidence="4 7" id="KW-0812">Transmembrane</keyword>
<keyword evidence="2" id="KW-0813">Transport</keyword>
<comment type="subcellular location">
    <subcellularLocation>
        <location evidence="1">Cell membrane</location>
        <topology evidence="1">Multi-pass membrane protein</topology>
    </subcellularLocation>
</comment>
<dbReference type="GO" id="GO:0005886">
    <property type="term" value="C:plasma membrane"/>
    <property type="evidence" value="ECO:0007669"/>
    <property type="project" value="UniProtKB-SubCell"/>
</dbReference>
<feature type="transmembrane region" description="Helical" evidence="7">
    <location>
        <begin position="68"/>
        <end position="90"/>
    </location>
</feature>
<dbReference type="InterPro" id="IPR011701">
    <property type="entry name" value="MFS"/>
</dbReference>
<feature type="transmembrane region" description="Helical" evidence="7">
    <location>
        <begin position="137"/>
        <end position="157"/>
    </location>
</feature>
<evidence type="ECO:0000256" key="4">
    <source>
        <dbReference type="ARBA" id="ARBA00022692"/>
    </source>
</evidence>
<dbReference type="GO" id="GO:0022857">
    <property type="term" value="F:transmembrane transporter activity"/>
    <property type="evidence" value="ECO:0007669"/>
    <property type="project" value="InterPro"/>
</dbReference>
<feature type="transmembrane region" description="Helical" evidence="7">
    <location>
        <begin position="252"/>
        <end position="274"/>
    </location>
</feature>
<keyword evidence="3" id="KW-1003">Cell membrane</keyword>
<evidence type="ECO:0000256" key="2">
    <source>
        <dbReference type="ARBA" id="ARBA00022448"/>
    </source>
</evidence>
<feature type="transmembrane region" description="Helical" evidence="7">
    <location>
        <begin position="281"/>
        <end position="301"/>
    </location>
</feature>
<dbReference type="Proteomes" id="UP000654482">
    <property type="component" value="Unassembled WGS sequence"/>
</dbReference>
<feature type="transmembrane region" description="Helical" evidence="7">
    <location>
        <begin position="39"/>
        <end position="61"/>
    </location>
</feature>
<feature type="transmembrane region" description="Helical" evidence="7">
    <location>
        <begin position="96"/>
        <end position="125"/>
    </location>
</feature>
<dbReference type="PANTHER" id="PTHR43266">
    <property type="entry name" value="MACROLIDE-EFFLUX PROTEIN"/>
    <property type="match status" value="1"/>
</dbReference>
<feature type="transmembrane region" description="Helical" evidence="7">
    <location>
        <begin position="217"/>
        <end position="240"/>
    </location>
</feature>